<dbReference type="EMBL" id="JBHSPH010000002">
    <property type="protein sequence ID" value="MFC5862613.1"/>
    <property type="molecule type" value="Genomic_DNA"/>
</dbReference>
<evidence type="ECO:0000313" key="5">
    <source>
        <dbReference type="Proteomes" id="UP001596091"/>
    </source>
</evidence>
<sequence>MSRQVSKAAKWVCAMVCLLACSVAAPVIGRAQQPATPQPSGSTGSTATPQPAQTTQPAQTQPGAQQGGNDDNYRIIQSVNEVNLIFTVTDKHGNFVPNLKQSDFALLDDQKAPARISSFTQQTNLPLRVGILIDASTSIRSRFQFEQQASNEFLLQVLRSRKDRAFVMGFDVTPTIMQDWTDNLDALQTGVTKLRPGGGTALFDAVYTACRDKLLGAERFQEPVRRAIVVISDGNDNQSRAYAEDAIKECQRAETIIYAISTNWTPSRGRGDDVLQKMARATGGRAFFPPSVDEMGVGFQSIEDELRSQYDLTYTPADFKADGSFRTIYLFALDRRYQVRAREGYFAPKN</sequence>
<feature type="region of interest" description="Disordered" evidence="1">
    <location>
        <begin position="32"/>
        <end position="71"/>
    </location>
</feature>
<feature type="compositionally biased region" description="Low complexity" evidence="1">
    <location>
        <begin position="43"/>
        <end position="68"/>
    </location>
</feature>
<dbReference type="Proteomes" id="UP001596091">
    <property type="component" value="Unassembled WGS sequence"/>
</dbReference>
<dbReference type="InterPro" id="IPR002035">
    <property type="entry name" value="VWF_A"/>
</dbReference>
<keyword evidence="2" id="KW-0732">Signal</keyword>
<dbReference type="InterPro" id="IPR017802">
    <property type="entry name" value="VWFA-rel_acidobac-type"/>
</dbReference>
<organism evidence="4 5">
    <name type="scientific">Acidicapsa dinghuensis</name>
    <dbReference type="NCBI Taxonomy" id="2218256"/>
    <lineage>
        <taxon>Bacteria</taxon>
        <taxon>Pseudomonadati</taxon>
        <taxon>Acidobacteriota</taxon>
        <taxon>Terriglobia</taxon>
        <taxon>Terriglobales</taxon>
        <taxon>Acidobacteriaceae</taxon>
        <taxon>Acidicapsa</taxon>
    </lineage>
</organism>
<dbReference type="PROSITE" id="PS50234">
    <property type="entry name" value="VWFA"/>
    <property type="match status" value="1"/>
</dbReference>
<dbReference type="CDD" id="cd00198">
    <property type="entry name" value="vWFA"/>
    <property type="match status" value="1"/>
</dbReference>
<evidence type="ECO:0000313" key="4">
    <source>
        <dbReference type="EMBL" id="MFC5862613.1"/>
    </source>
</evidence>
<dbReference type="InterPro" id="IPR036465">
    <property type="entry name" value="vWFA_dom_sf"/>
</dbReference>
<dbReference type="NCBIfam" id="TIGR03436">
    <property type="entry name" value="acidobact_VWFA"/>
    <property type="match status" value="1"/>
</dbReference>
<feature type="compositionally biased region" description="Polar residues" evidence="1">
    <location>
        <begin position="33"/>
        <end position="42"/>
    </location>
</feature>
<evidence type="ECO:0000256" key="2">
    <source>
        <dbReference type="SAM" id="SignalP"/>
    </source>
</evidence>
<evidence type="ECO:0000259" key="3">
    <source>
        <dbReference type="PROSITE" id="PS50234"/>
    </source>
</evidence>
<evidence type="ECO:0000256" key="1">
    <source>
        <dbReference type="SAM" id="MobiDB-lite"/>
    </source>
</evidence>
<keyword evidence="5" id="KW-1185">Reference proteome</keyword>
<accession>A0ABW1EGX5</accession>
<feature type="chain" id="PRO_5046321471" evidence="2">
    <location>
        <begin position="26"/>
        <end position="350"/>
    </location>
</feature>
<feature type="domain" description="VWFA" evidence="3">
    <location>
        <begin position="128"/>
        <end position="306"/>
    </location>
</feature>
<reference evidence="5" key="1">
    <citation type="journal article" date="2019" name="Int. J. Syst. Evol. Microbiol.">
        <title>The Global Catalogue of Microorganisms (GCM) 10K type strain sequencing project: providing services to taxonomists for standard genome sequencing and annotation.</title>
        <authorList>
            <consortium name="The Broad Institute Genomics Platform"/>
            <consortium name="The Broad Institute Genome Sequencing Center for Infectious Disease"/>
            <person name="Wu L."/>
            <person name="Ma J."/>
        </authorList>
    </citation>
    <scope>NUCLEOTIDE SEQUENCE [LARGE SCALE GENOMIC DNA]</scope>
    <source>
        <strain evidence="5">JCM 4087</strain>
    </source>
</reference>
<dbReference type="SMART" id="SM00327">
    <property type="entry name" value="VWA"/>
    <property type="match status" value="1"/>
</dbReference>
<dbReference type="SUPFAM" id="SSF53300">
    <property type="entry name" value="vWA-like"/>
    <property type="match status" value="1"/>
</dbReference>
<feature type="signal peptide" evidence="2">
    <location>
        <begin position="1"/>
        <end position="25"/>
    </location>
</feature>
<name>A0ABW1EGX5_9BACT</name>
<dbReference type="Pfam" id="PF00092">
    <property type="entry name" value="VWA"/>
    <property type="match status" value="1"/>
</dbReference>
<comment type="caution">
    <text evidence="4">The sequence shown here is derived from an EMBL/GenBank/DDBJ whole genome shotgun (WGS) entry which is preliminary data.</text>
</comment>
<protein>
    <submittedName>
        <fullName evidence="4">VWA domain-containing protein</fullName>
    </submittedName>
</protein>
<gene>
    <name evidence="4" type="ORF">ACFPT7_09950</name>
</gene>
<dbReference type="Gene3D" id="3.40.50.410">
    <property type="entry name" value="von Willebrand factor, type A domain"/>
    <property type="match status" value="1"/>
</dbReference>
<dbReference type="RefSeq" id="WP_263336201.1">
    <property type="nucleotide sequence ID" value="NZ_JAGSYH010000003.1"/>
</dbReference>
<proteinExistence type="predicted"/>